<dbReference type="HOGENOM" id="CLU_064430_0_0_1"/>
<dbReference type="EMBL" id="JH604674">
    <property type="protein sequence ID" value="EHY64245.1"/>
    <property type="molecule type" value="Genomic_DNA"/>
</dbReference>
<reference evidence="1" key="1">
    <citation type="submission" date="2011-03" db="EMBL/GenBank/DDBJ databases">
        <title>The Genome Sequence of Nematocida sp1 strain ERTm2.</title>
        <authorList>
            <consortium name="The Broad Institute Genome Sequencing Platform"/>
            <consortium name="The Broad Institute Genome Sequencing Center for Infectious Disease"/>
            <person name="Cuomo C."/>
            <person name="Troemel E."/>
            <person name="Young S.K."/>
            <person name="Zeng Q."/>
            <person name="Gargeya S."/>
            <person name="Fitzgerald M."/>
            <person name="Haas B."/>
            <person name="Abouelleil A."/>
            <person name="Alvarado L."/>
            <person name="Arachchi H.M."/>
            <person name="Berlin A."/>
            <person name="Brown A."/>
            <person name="Chapman S.B."/>
            <person name="Chen Z."/>
            <person name="Dunbar C."/>
            <person name="Freedman E."/>
            <person name="Gearin G."/>
            <person name="Gellesch M."/>
            <person name="Goldberg J."/>
            <person name="Griggs A."/>
            <person name="Gujja S."/>
            <person name="Heilman E.R."/>
            <person name="Heiman D."/>
            <person name="Howarth C."/>
            <person name="Larson L."/>
            <person name="Lui A."/>
            <person name="MacDonald P.J.P."/>
            <person name="Mehta T."/>
            <person name="Montmayeur A."/>
            <person name="Murphy C."/>
            <person name="Neiman D."/>
            <person name="Pearson M."/>
            <person name="Priest M."/>
            <person name="Roberts A."/>
            <person name="Saif S."/>
            <person name="Shea T."/>
            <person name="Shenoy N."/>
            <person name="Sisk P."/>
            <person name="Stolte C."/>
            <person name="Sykes S."/>
            <person name="White J."/>
            <person name="Yandava C."/>
            <person name="Wortman J."/>
            <person name="Nusbaum C."/>
            <person name="Birren B."/>
        </authorList>
    </citation>
    <scope>NUCLEOTIDE SEQUENCE</scope>
    <source>
        <strain evidence="1">ERTm2</strain>
    </source>
</reference>
<sequence length="358" mass="41595">MPNREAKYRTSKRRDWRVLYLLCLAAICTIVDCMHERGGQTRPYPCTLTAVNAMSMDTPKLSKYQRLLYRLACPDIGSSYAKDAFLDLDSEDFDLAEIEDIALNKLLSTHKKVMDVLKMRGIYQRAGLEEPVGLLKKHHPKYRSKIQEIEDITRKEKELLLNVVEAYIARENQKAIMERTKAARHSSKARYAVYLVEGIEYLWWQCKAMKECLVYANALFTRVSLMHEVKIIEKECLMVSGCEEEASTLNMITESCSESMKHIESSFDYIDKVYVKKVNKLFRIAIKIERYIKLCISKKDGKECEVFVEVLSKVCNCIKNALPEDLILNCASKYRKPYLGSMRMYYDTLNKKQECTLL</sequence>
<protein>
    <submittedName>
        <fullName evidence="1">Uncharacterized protein</fullName>
    </submittedName>
</protein>
<dbReference type="Proteomes" id="UP000005622">
    <property type="component" value="Unassembled WGS sequence"/>
</dbReference>
<organism evidence="1">
    <name type="scientific">Nematocida ausubeli (strain ATCC PRA-371 / ERTm2)</name>
    <name type="common">Nematode killer fungus</name>
    <dbReference type="NCBI Taxonomy" id="1913371"/>
    <lineage>
        <taxon>Eukaryota</taxon>
        <taxon>Fungi</taxon>
        <taxon>Fungi incertae sedis</taxon>
        <taxon>Microsporidia</taxon>
        <taxon>Nematocida</taxon>
    </lineage>
</organism>
<dbReference type="AlphaFoldDB" id="H8ZGI8"/>
<gene>
    <name evidence="1" type="ORF">NERG_02709</name>
</gene>
<accession>H8ZGI8</accession>
<evidence type="ECO:0000313" key="1">
    <source>
        <dbReference type="EMBL" id="EHY64245.1"/>
    </source>
</evidence>
<proteinExistence type="predicted"/>
<name>H8ZGI8_NEMA1</name>